<gene>
    <name evidence="5" type="ORF">GCM10009545_26420</name>
    <name evidence="6" type="ORF">GCM10011581_38700</name>
</gene>
<feature type="domain" description="Ketoreductase" evidence="4">
    <location>
        <begin position="23"/>
        <end position="204"/>
    </location>
</feature>
<evidence type="ECO:0000259" key="4">
    <source>
        <dbReference type="SMART" id="SM00822"/>
    </source>
</evidence>
<dbReference type="PROSITE" id="PS00061">
    <property type="entry name" value="ADH_SHORT"/>
    <property type="match status" value="1"/>
</dbReference>
<dbReference type="InterPro" id="IPR036291">
    <property type="entry name" value="NAD(P)-bd_dom_sf"/>
</dbReference>
<comment type="caution">
    <text evidence="6">The sequence shown here is derived from an EMBL/GenBank/DDBJ whole genome shotgun (WGS) entry which is preliminary data.</text>
</comment>
<evidence type="ECO:0000313" key="7">
    <source>
        <dbReference type="Proteomes" id="UP000597989"/>
    </source>
</evidence>
<dbReference type="EMBL" id="BAAAHC010000009">
    <property type="protein sequence ID" value="GAA0522953.1"/>
    <property type="molecule type" value="Genomic_DNA"/>
</dbReference>
<comment type="similarity">
    <text evidence="1 3">Belongs to the short-chain dehydrogenases/reductases (SDR) family.</text>
</comment>
<keyword evidence="2" id="KW-0560">Oxidoreductase</keyword>
<dbReference type="Gene3D" id="3.40.50.720">
    <property type="entry name" value="NAD(P)-binding Rossmann-like Domain"/>
    <property type="match status" value="1"/>
</dbReference>
<dbReference type="PANTHER" id="PTHR44196:SF1">
    <property type="entry name" value="DEHYDROGENASE_REDUCTASE SDR FAMILY MEMBER 7B"/>
    <property type="match status" value="1"/>
</dbReference>
<name>A0A917K2Q8_9PSEU</name>
<dbReference type="SMART" id="SM00822">
    <property type="entry name" value="PKS_KR"/>
    <property type="match status" value="1"/>
</dbReference>
<dbReference type="Pfam" id="PF00106">
    <property type="entry name" value="adh_short"/>
    <property type="match status" value="1"/>
</dbReference>
<dbReference type="GO" id="GO:0016491">
    <property type="term" value="F:oxidoreductase activity"/>
    <property type="evidence" value="ECO:0007669"/>
    <property type="project" value="UniProtKB-KW"/>
</dbReference>
<proteinExistence type="inferred from homology"/>
<dbReference type="Proteomes" id="UP001500220">
    <property type="component" value="Unassembled WGS sequence"/>
</dbReference>
<dbReference type="InterPro" id="IPR020904">
    <property type="entry name" value="Sc_DH/Rdtase_CS"/>
</dbReference>
<organism evidence="6 7">
    <name type="scientific">Saccharopolyspora thermophila</name>
    <dbReference type="NCBI Taxonomy" id="89367"/>
    <lineage>
        <taxon>Bacteria</taxon>
        <taxon>Bacillati</taxon>
        <taxon>Actinomycetota</taxon>
        <taxon>Actinomycetes</taxon>
        <taxon>Pseudonocardiales</taxon>
        <taxon>Pseudonocardiaceae</taxon>
        <taxon>Saccharopolyspora</taxon>
    </lineage>
</organism>
<reference evidence="6 7" key="1">
    <citation type="journal article" date="2014" name="Int. J. Syst. Evol. Microbiol.">
        <title>Complete genome sequence of Corynebacterium casei LMG S-19264T (=DSM 44701T), isolated from a smear-ripened cheese.</title>
        <authorList>
            <consortium name="US DOE Joint Genome Institute (JGI-PGF)"/>
            <person name="Walter F."/>
            <person name="Albersmeier A."/>
            <person name="Kalinowski J."/>
            <person name="Ruckert C."/>
        </authorList>
    </citation>
    <scope>NUCLEOTIDE SEQUENCE [LARGE SCALE GENOMIC DNA]</scope>
    <source>
        <strain evidence="6 7">CGMCC 4.7206</strain>
    </source>
</reference>
<reference evidence="5 8" key="2">
    <citation type="journal article" date="2019" name="Int. J. Syst. Evol. Microbiol.">
        <title>The Global Catalogue of Microorganisms (GCM) 10K type strain sequencing project: providing services to taxonomists for standard genome sequencing and annotation.</title>
        <authorList>
            <consortium name="The Broad Institute Genomics Platform"/>
            <consortium name="The Broad Institute Genome Sequencing Center for Infectious Disease"/>
            <person name="Wu L."/>
            <person name="Ma J."/>
        </authorList>
    </citation>
    <scope>NUCLEOTIDE SEQUENCE [LARGE SCALE GENOMIC DNA]</scope>
    <source>
        <strain evidence="5 8">JCM 10664</strain>
    </source>
</reference>
<dbReference type="InterPro" id="IPR002347">
    <property type="entry name" value="SDR_fam"/>
</dbReference>
<dbReference type="PANTHER" id="PTHR44196">
    <property type="entry name" value="DEHYDROGENASE/REDUCTASE SDR FAMILY MEMBER 7B"/>
    <property type="match status" value="1"/>
</dbReference>
<evidence type="ECO:0000256" key="2">
    <source>
        <dbReference type="ARBA" id="ARBA00023002"/>
    </source>
</evidence>
<evidence type="ECO:0000313" key="8">
    <source>
        <dbReference type="Proteomes" id="UP001500220"/>
    </source>
</evidence>
<dbReference type="SUPFAM" id="SSF51735">
    <property type="entry name" value="NAD(P)-binding Rossmann-fold domains"/>
    <property type="match status" value="1"/>
</dbReference>
<protein>
    <submittedName>
        <fullName evidence="5 6">Oxidoreductase</fullName>
    </submittedName>
</protein>
<dbReference type="EMBL" id="BMMT01000015">
    <property type="protein sequence ID" value="GGI97806.1"/>
    <property type="molecule type" value="Genomic_DNA"/>
</dbReference>
<evidence type="ECO:0000313" key="6">
    <source>
        <dbReference type="EMBL" id="GGI97806.1"/>
    </source>
</evidence>
<evidence type="ECO:0000256" key="3">
    <source>
        <dbReference type="RuleBase" id="RU000363"/>
    </source>
</evidence>
<reference evidence="5" key="4">
    <citation type="submission" date="2023-12" db="EMBL/GenBank/DDBJ databases">
        <authorList>
            <person name="Sun Q."/>
            <person name="Inoue M."/>
        </authorList>
    </citation>
    <scope>NUCLEOTIDE SEQUENCE</scope>
    <source>
        <strain evidence="5">JCM 10664</strain>
    </source>
</reference>
<evidence type="ECO:0000256" key="1">
    <source>
        <dbReference type="ARBA" id="ARBA00006484"/>
    </source>
</evidence>
<dbReference type="Proteomes" id="UP000597989">
    <property type="component" value="Unassembled WGS sequence"/>
</dbReference>
<dbReference type="PRINTS" id="PR00081">
    <property type="entry name" value="GDHRDH"/>
</dbReference>
<keyword evidence="8" id="KW-1185">Reference proteome</keyword>
<sequence>MSAEADVARAPGGADAHRPLAGRVALISGAGSGIGAGIARRFLAAGARVHGIGRRVEALRSVAPDALEAGTFVPHPIDVTDKAAVDELTGKLAEDDPIDILVCAAGINITDRRFHQLTDESFDEVVQTNLTGVFRLMRATMDQIRQRQGDIVLISSIAAAWPDHSGAAYGASKSALLGLARGASRDEHVHGVRVCTILPGIVDTPILDRRPSPPPDEVRALCLQPEDVAEAALCAVSLPNRANMAEISLVATRLQSLGNTQQATPPLPSAR</sequence>
<accession>A0A917K2Q8</accession>
<dbReference type="GO" id="GO:0016020">
    <property type="term" value="C:membrane"/>
    <property type="evidence" value="ECO:0007669"/>
    <property type="project" value="TreeGrafter"/>
</dbReference>
<dbReference type="InterPro" id="IPR057326">
    <property type="entry name" value="KR_dom"/>
</dbReference>
<reference evidence="6" key="3">
    <citation type="submission" date="2020-09" db="EMBL/GenBank/DDBJ databases">
        <authorList>
            <person name="Sun Q."/>
            <person name="Zhou Y."/>
        </authorList>
    </citation>
    <scope>NUCLEOTIDE SEQUENCE</scope>
    <source>
        <strain evidence="6">CGMCC 4.7206</strain>
    </source>
</reference>
<dbReference type="PRINTS" id="PR00080">
    <property type="entry name" value="SDRFAMILY"/>
</dbReference>
<dbReference type="AlphaFoldDB" id="A0A917K2Q8"/>
<evidence type="ECO:0000313" key="5">
    <source>
        <dbReference type="EMBL" id="GAA0522953.1"/>
    </source>
</evidence>
<dbReference type="CDD" id="cd05233">
    <property type="entry name" value="SDR_c"/>
    <property type="match status" value="1"/>
</dbReference>